<reference evidence="2" key="1">
    <citation type="journal article" date="2012" name="Nature">
        <title>The oyster genome reveals stress adaptation and complexity of shell formation.</title>
        <authorList>
            <person name="Zhang G."/>
            <person name="Fang X."/>
            <person name="Guo X."/>
            <person name="Li L."/>
            <person name="Luo R."/>
            <person name="Xu F."/>
            <person name="Yang P."/>
            <person name="Zhang L."/>
            <person name="Wang X."/>
            <person name="Qi H."/>
            <person name="Xiong Z."/>
            <person name="Que H."/>
            <person name="Xie Y."/>
            <person name="Holland P.W."/>
            <person name="Paps J."/>
            <person name="Zhu Y."/>
            <person name="Wu F."/>
            <person name="Chen Y."/>
            <person name="Wang J."/>
            <person name="Peng C."/>
            <person name="Meng J."/>
            <person name="Yang L."/>
            <person name="Liu J."/>
            <person name="Wen B."/>
            <person name="Zhang N."/>
            <person name="Huang Z."/>
            <person name="Zhu Q."/>
            <person name="Feng Y."/>
            <person name="Mount A."/>
            <person name="Hedgecock D."/>
            <person name="Xu Z."/>
            <person name="Liu Y."/>
            <person name="Domazet-Loso T."/>
            <person name="Du Y."/>
            <person name="Sun X."/>
            <person name="Zhang S."/>
            <person name="Liu B."/>
            <person name="Cheng P."/>
            <person name="Jiang X."/>
            <person name="Li J."/>
            <person name="Fan D."/>
            <person name="Wang W."/>
            <person name="Fu W."/>
            <person name="Wang T."/>
            <person name="Wang B."/>
            <person name="Zhang J."/>
            <person name="Peng Z."/>
            <person name="Li Y."/>
            <person name="Li N."/>
            <person name="Wang J."/>
            <person name="Chen M."/>
            <person name="He Y."/>
            <person name="Tan F."/>
            <person name="Song X."/>
            <person name="Zheng Q."/>
            <person name="Huang R."/>
            <person name="Yang H."/>
            <person name="Du X."/>
            <person name="Chen L."/>
            <person name="Yang M."/>
            <person name="Gaffney P.M."/>
            <person name="Wang S."/>
            <person name="Luo L."/>
            <person name="She Z."/>
            <person name="Ming Y."/>
            <person name="Huang W."/>
            <person name="Zhang S."/>
            <person name="Huang B."/>
            <person name="Zhang Y."/>
            <person name="Qu T."/>
            <person name="Ni P."/>
            <person name="Miao G."/>
            <person name="Wang J."/>
            <person name="Wang Q."/>
            <person name="Steinberg C.E."/>
            <person name="Wang H."/>
            <person name="Li N."/>
            <person name="Qian L."/>
            <person name="Zhang G."/>
            <person name="Li Y."/>
            <person name="Yang H."/>
            <person name="Liu X."/>
            <person name="Wang J."/>
            <person name="Yin Y."/>
            <person name="Wang J."/>
        </authorList>
    </citation>
    <scope>NUCLEOTIDE SEQUENCE [LARGE SCALE GENOMIC DNA]</scope>
    <source>
        <strain evidence="2">05x7-T-G4-1.051#20</strain>
    </source>
</reference>
<sequence length="131" mass="15366">MPHHRRYQPAPKYSSLRQERGEHYLNYVRRSTSSRRLIEPTHLVYDLALLSDGTSHRDICDAILDQYRLARDEFDVRWIEKIRNEARTILCTERWVEDNLPSLIRNSNPRRRARSTASPASSSPSGMCVDI</sequence>
<dbReference type="AlphaFoldDB" id="K1PGA6"/>
<organism evidence="2">
    <name type="scientific">Magallana gigas</name>
    <name type="common">Pacific oyster</name>
    <name type="synonym">Crassostrea gigas</name>
    <dbReference type="NCBI Taxonomy" id="29159"/>
    <lineage>
        <taxon>Eukaryota</taxon>
        <taxon>Metazoa</taxon>
        <taxon>Spiralia</taxon>
        <taxon>Lophotrochozoa</taxon>
        <taxon>Mollusca</taxon>
        <taxon>Bivalvia</taxon>
        <taxon>Autobranchia</taxon>
        <taxon>Pteriomorphia</taxon>
        <taxon>Ostreida</taxon>
        <taxon>Ostreoidea</taxon>
        <taxon>Ostreidae</taxon>
        <taxon>Magallana</taxon>
    </lineage>
</organism>
<feature type="region of interest" description="Disordered" evidence="1">
    <location>
        <begin position="106"/>
        <end position="131"/>
    </location>
</feature>
<name>K1PGA6_MAGGI</name>
<gene>
    <name evidence="2" type="ORF">CGI_10001098</name>
</gene>
<evidence type="ECO:0000256" key="1">
    <source>
        <dbReference type="SAM" id="MobiDB-lite"/>
    </source>
</evidence>
<dbReference type="InParanoid" id="K1PGA6"/>
<dbReference type="EMBL" id="JH816509">
    <property type="protein sequence ID" value="EKC22952.1"/>
    <property type="molecule type" value="Genomic_DNA"/>
</dbReference>
<protein>
    <submittedName>
        <fullName evidence="2">Uncharacterized protein</fullName>
    </submittedName>
</protein>
<accession>K1PGA6</accession>
<feature type="compositionally biased region" description="Low complexity" evidence="1">
    <location>
        <begin position="115"/>
        <end position="125"/>
    </location>
</feature>
<dbReference type="HOGENOM" id="CLU_1929605_0_0_1"/>
<evidence type="ECO:0000313" key="2">
    <source>
        <dbReference type="EMBL" id="EKC22952.1"/>
    </source>
</evidence>
<proteinExistence type="predicted"/>